<keyword evidence="1" id="KW-0413">Isomerase</keyword>
<proteinExistence type="predicted"/>
<gene>
    <name evidence="3" type="ORF">PCOR1329_LOCUS83405</name>
</gene>
<evidence type="ECO:0000313" key="3">
    <source>
        <dbReference type="EMBL" id="CAK0908810.1"/>
    </source>
</evidence>
<dbReference type="Pfam" id="PF00254">
    <property type="entry name" value="FKBP_C"/>
    <property type="match status" value="1"/>
</dbReference>
<dbReference type="Proteomes" id="UP001189429">
    <property type="component" value="Unassembled WGS sequence"/>
</dbReference>
<dbReference type="PROSITE" id="PS50059">
    <property type="entry name" value="FKBP_PPIASE"/>
    <property type="match status" value="1"/>
</dbReference>
<dbReference type="SUPFAM" id="SSF54534">
    <property type="entry name" value="FKBP-like"/>
    <property type="match status" value="1"/>
</dbReference>
<protein>
    <recommendedName>
        <fullName evidence="1">peptidylprolyl isomerase</fullName>
        <ecNumber evidence="1">5.2.1.8</ecNumber>
    </recommendedName>
</protein>
<evidence type="ECO:0000313" key="4">
    <source>
        <dbReference type="Proteomes" id="UP001189429"/>
    </source>
</evidence>
<dbReference type="InterPro" id="IPR001179">
    <property type="entry name" value="PPIase_FKBP_dom"/>
</dbReference>
<comment type="caution">
    <text evidence="3">The sequence shown here is derived from an EMBL/GenBank/DDBJ whole genome shotgun (WGS) entry which is preliminary data.</text>
</comment>
<name>A0ABN9Y855_9DINO</name>
<dbReference type="EMBL" id="CAUYUJ010022082">
    <property type="protein sequence ID" value="CAK0908810.1"/>
    <property type="molecule type" value="Genomic_DNA"/>
</dbReference>
<reference evidence="3" key="1">
    <citation type="submission" date="2023-10" db="EMBL/GenBank/DDBJ databases">
        <authorList>
            <person name="Chen Y."/>
            <person name="Shah S."/>
            <person name="Dougan E. K."/>
            <person name="Thang M."/>
            <person name="Chan C."/>
        </authorList>
    </citation>
    <scope>NUCLEOTIDE SEQUENCE [LARGE SCALE GENOMIC DNA]</scope>
</reference>
<keyword evidence="4" id="KW-1185">Reference proteome</keyword>
<feature type="domain" description="PPIase FKBP-type" evidence="2">
    <location>
        <begin position="36"/>
        <end position="138"/>
    </location>
</feature>
<accession>A0ABN9Y855</accession>
<dbReference type="EC" id="5.2.1.8" evidence="1"/>
<evidence type="ECO:0000256" key="1">
    <source>
        <dbReference type="PROSITE-ProRule" id="PRU00277"/>
    </source>
</evidence>
<sequence length="159" mass="17290">MDRSRRPARDGVVQLKRGLQYKVLRPGAGSIRPGSEDICTVHYRGSTIDCEIQSGPEPCRGGFVFDDSWEKGRNVTFTPKSAGSFWALALPLMVRGALWELYVPQVLGFAGNDNPDRRPRGVGPNATLIFKVELLAIKGKDDAPLGEGRDPEAGPGVEL</sequence>
<evidence type="ECO:0000259" key="2">
    <source>
        <dbReference type="PROSITE" id="PS50059"/>
    </source>
</evidence>
<dbReference type="InterPro" id="IPR046357">
    <property type="entry name" value="PPIase_dom_sf"/>
</dbReference>
<organism evidence="3 4">
    <name type="scientific">Prorocentrum cordatum</name>
    <dbReference type="NCBI Taxonomy" id="2364126"/>
    <lineage>
        <taxon>Eukaryota</taxon>
        <taxon>Sar</taxon>
        <taxon>Alveolata</taxon>
        <taxon>Dinophyceae</taxon>
        <taxon>Prorocentrales</taxon>
        <taxon>Prorocentraceae</taxon>
        <taxon>Prorocentrum</taxon>
    </lineage>
</organism>
<dbReference type="Gene3D" id="3.10.50.40">
    <property type="match status" value="1"/>
</dbReference>
<comment type="catalytic activity">
    <reaction evidence="1">
        <text>[protein]-peptidylproline (omega=180) = [protein]-peptidylproline (omega=0)</text>
        <dbReference type="Rhea" id="RHEA:16237"/>
        <dbReference type="Rhea" id="RHEA-COMP:10747"/>
        <dbReference type="Rhea" id="RHEA-COMP:10748"/>
        <dbReference type="ChEBI" id="CHEBI:83833"/>
        <dbReference type="ChEBI" id="CHEBI:83834"/>
        <dbReference type="EC" id="5.2.1.8"/>
    </reaction>
</comment>
<keyword evidence="1" id="KW-0697">Rotamase</keyword>